<dbReference type="Pfam" id="PF00005">
    <property type="entry name" value="ABC_tran"/>
    <property type="match status" value="1"/>
</dbReference>
<dbReference type="PROSITE" id="PS50893">
    <property type="entry name" value="ABC_TRANSPORTER_2"/>
    <property type="match status" value="1"/>
</dbReference>
<dbReference type="PROSITE" id="PS00211">
    <property type="entry name" value="ABC_TRANSPORTER_1"/>
    <property type="match status" value="1"/>
</dbReference>
<dbReference type="GO" id="GO:0016887">
    <property type="term" value="F:ATP hydrolysis activity"/>
    <property type="evidence" value="ECO:0007669"/>
    <property type="project" value="InterPro"/>
</dbReference>
<keyword evidence="2 4" id="KW-0067">ATP-binding</keyword>
<dbReference type="SUPFAM" id="SSF52540">
    <property type="entry name" value="P-loop containing nucleoside triphosphate hydrolases"/>
    <property type="match status" value="1"/>
</dbReference>
<dbReference type="InterPro" id="IPR003593">
    <property type="entry name" value="AAA+_ATPase"/>
</dbReference>
<evidence type="ECO:0000313" key="5">
    <source>
        <dbReference type="Proteomes" id="UP000435187"/>
    </source>
</evidence>
<proteinExistence type="predicted"/>
<dbReference type="InterPro" id="IPR003439">
    <property type="entry name" value="ABC_transporter-like_ATP-bd"/>
</dbReference>
<feature type="domain" description="ABC transporter" evidence="3">
    <location>
        <begin position="2"/>
        <end position="233"/>
    </location>
</feature>
<accession>A0A6N7R173</accession>
<organism evidence="4 5">
    <name type="scientific">Gracilibacillus thailandensis</name>
    <dbReference type="NCBI Taxonomy" id="563735"/>
    <lineage>
        <taxon>Bacteria</taxon>
        <taxon>Bacillati</taxon>
        <taxon>Bacillota</taxon>
        <taxon>Bacilli</taxon>
        <taxon>Bacillales</taxon>
        <taxon>Bacillaceae</taxon>
        <taxon>Gracilibacillus</taxon>
    </lineage>
</organism>
<protein>
    <submittedName>
        <fullName evidence="4">ATP-binding cassette domain-containing protein</fullName>
    </submittedName>
</protein>
<comment type="caution">
    <text evidence="4">The sequence shown here is derived from an EMBL/GenBank/DDBJ whole genome shotgun (WGS) entry which is preliminary data.</text>
</comment>
<dbReference type="SMART" id="SM00382">
    <property type="entry name" value="AAA"/>
    <property type="match status" value="1"/>
</dbReference>
<dbReference type="Proteomes" id="UP000435187">
    <property type="component" value="Unassembled WGS sequence"/>
</dbReference>
<evidence type="ECO:0000313" key="4">
    <source>
        <dbReference type="EMBL" id="MRI67105.1"/>
    </source>
</evidence>
<dbReference type="Gene3D" id="3.40.50.300">
    <property type="entry name" value="P-loop containing nucleotide triphosphate hydrolases"/>
    <property type="match status" value="1"/>
</dbReference>
<dbReference type="EMBL" id="WJEE01000025">
    <property type="protein sequence ID" value="MRI67105.1"/>
    <property type="molecule type" value="Genomic_DNA"/>
</dbReference>
<evidence type="ECO:0000256" key="1">
    <source>
        <dbReference type="ARBA" id="ARBA00022741"/>
    </source>
</evidence>
<dbReference type="InterPro" id="IPR017871">
    <property type="entry name" value="ABC_transporter-like_CS"/>
</dbReference>
<evidence type="ECO:0000256" key="2">
    <source>
        <dbReference type="ARBA" id="ARBA00022840"/>
    </source>
</evidence>
<sequence length="310" mass="34480">MLETINVSKLFKGKKAVQDVNLYLDRGESVGLLGPNGAGKSTTISMISTLIKPTSGEIKLNGVNTVNKPADIRRVLGVVPQELALYQELSAYENLKFFGSIYKLKGKELENRIQYALEIVGLKDRQKDLVKTFSGGMKRRVNIAAALLHKPQILILDEPTVGIDPQSRNHILETVRSLNETDGTTILYTSHYMEEVEQLCDRVYIMDHGEVIAAGSKAELLSILSSEDTIKLELSMIDEIFVEKIKKLEGVRKVEAASSQLKVIAKKGSNLISELVYLADSHQIQLLNFQTESPSLEDVFLHLTGRTLRD</sequence>
<dbReference type="RefSeq" id="WP_153835723.1">
    <property type="nucleotide sequence ID" value="NZ_JBHUMW010000091.1"/>
</dbReference>
<dbReference type="AlphaFoldDB" id="A0A6N7R173"/>
<keyword evidence="5" id="KW-1185">Reference proteome</keyword>
<dbReference type="PANTHER" id="PTHR43582">
    <property type="entry name" value="LINEARMYCIN RESISTANCE ATP-BINDING PROTEIN LNRL"/>
    <property type="match status" value="1"/>
</dbReference>
<gene>
    <name evidence="4" type="ORF">GH885_12245</name>
</gene>
<evidence type="ECO:0000259" key="3">
    <source>
        <dbReference type="PROSITE" id="PS50893"/>
    </source>
</evidence>
<dbReference type="GO" id="GO:0005524">
    <property type="term" value="F:ATP binding"/>
    <property type="evidence" value="ECO:0007669"/>
    <property type="project" value="UniProtKB-KW"/>
</dbReference>
<name>A0A6N7R173_9BACI</name>
<reference evidence="4 5" key="1">
    <citation type="submission" date="2019-10" db="EMBL/GenBank/DDBJ databases">
        <title>Gracilibacillus salitolerans sp. nov., a moderate halophile isolated from a saline soil in northwest China.</title>
        <authorList>
            <person name="Gan L."/>
        </authorList>
    </citation>
    <scope>NUCLEOTIDE SEQUENCE [LARGE SCALE GENOMIC DNA]</scope>
    <source>
        <strain evidence="4 5">TP2-8</strain>
    </source>
</reference>
<dbReference type="PANTHER" id="PTHR43582:SF2">
    <property type="entry name" value="LINEARMYCIN RESISTANCE ATP-BINDING PROTEIN LNRL"/>
    <property type="match status" value="1"/>
</dbReference>
<keyword evidence="1" id="KW-0547">Nucleotide-binding</keyword>
<dbReference type="InterPro" id="IPR027417">
    <property type="entry name" value="P-loop_NTPase"/>
</dbReference>